<gene>
    <name evidence="2" type="ORF">EUGRSUZ_K03151</name>
</gene>
<keyword evidence="1" id="KW-0472">Membrane</keyword>
<feature type="transmembrane region" description="Helical" evidence="1">
    <location>
        <begin position="41"/>
        <end position="60"/>
    </location>
</feature>
<evidence type="ECO:0000313" key="2">
    <source>
        <dbReference type="EMBL" id="KCW49629.1"/>
    </source>
</evidence>
<evidence type="ECO:0000256" key="1">
    <source>
        <dbReference type="SAM" id="Phobius"/>
    </source>
</evidence>
<accession>A0A059A7B4</accession>
<name>A0A059A7B4_EUCGR</name>
<organism evidence="2">
    <name type="scientific">Eucalyptus grandis</name>
    <name type="common">Flooded gum</name>
    <dbReference type="NCBI Taxonomy" id="71139"/>
    <lineage>
        <taxon>Eukaryota</taxon>
        <taxon>Viridiplantae</taxon>
        <taxon>Streptophyta</taxon>
        <taxon>Embryophyta</taxon>
        <taxon>Tracheophyta</taxon>
        <taxon>Spermatophyta</taxon>
        <taxon>Magnoliopsida</taxon>
        <taxon>eudicotyledons</taxon>
        <taxon>Gunneridae</taxon>
        <taxon>Pentapetalae</taxon>
        <taxon>rosids</taxon>
        <taxon>malvids</taxon>
        <taxon>Myrtales</taxon>
        <taxon>Myrtaceae</taxon>
        <taxon>Myrtoideae</taxon>
        <taxon>Eucalypteae</taxon>
        <taxon>Eucalyptus</taxon>
    </lineage>
</organism>
<protein>
    <submittedName>
        <fullName evidence="2">Uncharacterized protein</fullName>
    </submittedName>
</protein>
<dbReference type="Gramene" id="KCW49629">
    <property type="protein sequence ID" value="KCW49629"/>
    <property type="gene ID" value="EUGRSUZ_K03151"/>
</dbReference>
<keyword evidence="1" id="KW-1133">Transmembrane helix</keyword>
<dbReference type="InParanoid" id="A0A059A7B4"/>
<dbReference type="AlphaFoldDB" id="A0A059A7B4"/>
<reference evidence="2" key="1">
    <citation type="submission" date="2013-07" db="EMBL/GenBank/DDBJ databases">
        <title>The genome of Eucalyptus grandis.</title>
        <authorList>
            <person name="Schmutz J."/>
            <person name="Hayes R."/>
            <person name="Myburg A."/>
            <person name="Tuskan G."/>
            <person name="Grattapaglia D."/>
            <person name="Rokhsar D.S."/>
        </authorList>
    </citation>
    <scope>NUCLEOTIDE SEQUENCE</scope>
    <source>
        <tissue evidence="2">Leaf extractions</tissue>
    </source>
</reference>
<proteinExistence type="predicted"/>
<keyword evidence="1" id="KW-0812">Transmembrane</keyword>
<dbReference type="EMBL" id="KK198763">
    <property type="protein sequence ID" value="KCW49629.1"/>
    <property type="molecule type" value="Genomic_DNA"/>
</dbReference>
<sequence length="79" mass="8838">MDTDIFKNFDEMHEVSTNLAQLAKVSSFQFMAFGSLDRRGLGFSFSTSVIFHFLAFFLAATTSPAPSPMRSNDNSNYRA</sequence>